<evidence type="ECO:0008006" key="4">
    <source>
        <dbReference type="Google" id="ProtNLM"/>
    </source>
</evidence>
<keyword evidence="3" id="KW-1185">Reference proteome</keyword>
<accession>A0ABP9FTI7</accession>
<evidence type="ECO:0000313" key="2">
    <source>
        <dbReference type="EMBL" id="GAA4915575.1"/>
    </source>
</evidence>
<gene>
    <name evidence="2" type="ORF">GCM10025790_08210</name>
</gene>
<organism evidence="2 3">
    <name type="scientific">Nesterenkonia rhizosphaerae</name>
    <dbReference type="NCBI Taxonomy" id="1348272"/>
    <lineage>
        <taxon>Bacteria</taxon>
        <taxon>Bacillati</taxon>
        <taxon>Actinomycetota</taxon>
        <taxon>Actinomycetes</taxon>
        <taxon>Micrococcales</taxon>
        <taxon>Micrococcaceae</taxon>
        <taxon>Nesterenkonia</taxon>
    </lineage>
</organism>
<proteinExistence type="predicted"/>
<protein>
    <recommendedName>
        <fullName evidence="4">DUF2188 domain-containing protein</fullName>
    </recommendedName>
</protein>
<dbReference type="RefSeq" id="WP_345476809.1">
    <property type="nucleotide sequence ID" value="NZ_BAABLW010000005.1"/>
</dbReference>
<dbReference type="EMBL" id="BAABLW010000005">
    <property type="protein sequence ID" value="GAA4915575.1"/>
    <property type="molecule type" value="Genomic_DNA"/>
</dbReference>
<feature type="region of interest" description="Disordered" evidence="1">
    <location>
        <begin position="45"/>
        <end position="74"/>
    </location>
</feature>
<sequence>MSRNTNYTVTRNGSWWDVRRPSGQRVKTFPAREWDKAIAEADRLSAADRDANRRAKSPNWNPFRRRQSDFALAH</sequence>
<dbReference type="Proteomes" id="UP001500368">
    <property type="component" value="Unassembled WGS sequence"/>
</dbReference>
<name>A0ABP9FTI7_9MICC</name>
<comment type="caution">
    <text evidence="2">The sequence shown here is derived from an EMBL/GenBank/DDBJ whole genome shotgun (WGS) entry which is preliminary data.</text>
</comment>
<evidence type="ECO:0000256" key="1">
    <source>
        <dbReference type="SAM" id="MobiDB-lite"/>
    </source>
</evidence>
<evidence type="ECO:0000313" key="3">
    <source>
        <dbReference type="Proteomes" id="UP001500368"/>
    </source>
</evidence>
<reference evidence="3" key="1">
    <citation type="journal article" date="2019" name="Int. J. Syst. Evol. Microbiol.">
        <title>The Global Catalogue of Microorganisms (GCM) 10K type strain sequencing project: providing services to taxonomists for standard genome sequencing and annotation.</title>
        <authorList>
            <consortium name="The Broad Institute Genomics Platform"/>
            <consortium name="The Broad Institute Genome Sequencing Center for Infectious Disease"/>
            <person name="Wu L."/>
            <person name="Ma J."/>
        </authorList>
    </citation>
    <scope>NUCLEOTIDE SEQUENCE [LARGE SCALE GENOMIC DNA]</scope>
    <source>
        <strain evidence="3">JCM 19129</strain>
    </source>
</reference>